<dbReference type="AlphaFoldDB" id="B4P6E8"/>
<dbReference type="HOGENOM" id="CLU_033108_0_0_1"/>
<evidence type="ECO:0000313" key="7">
    <source>
        <dbReference type="Proteomes" id="UP000002282"/>
    </source>
</evidence>
<organism evidence="6 7">
    <name type="scientific">Drosophila yakuba</name>
    <name type="common">Fruit fly</name>
    <dbReference type="NCBI Taxonomy" id="7245"/>
    <lineage>
        <taxon>Eukaryota</taxon>
        <taxon>Metazoa</taxon>
        <taxon>Ecdysozoa</taxon>
        <taxon>Arthropoda</taxon>
        <taxon>Hexapoda</taxon>
        <taxon>Insecta</taxon>
        <taxon>Pterygota</taxon>
        <taxon>Neoptera</taxon>
        <taxon>Endopterygota</taxon>
        <taxon>Diptera</taxon>
        <taxon>Brachycera</taxon>
        <taxon>Muscomorpha</taxon>
        <taxon>Ephydroidea</taxon>
        <taxon>Drosophilidae</taxon>
        <taxon>Drosophila</taxon>
        <taxon>Sophophora</taxon>
    </lineage>
</organism>
<dbReference type="PANTHER" id="PTHR13115:SF8">
    <property type="entry name" value="RNA POLYMERASE-ASSOCIATED PROTEIN RTF1 HOMOLOG"/>
    <property type="match status" value="1"/>
</dbReference>
<feature type="domain" description="Plus3" evidence="5">
    <location>
        <begin position="97"/>
        <end position="223"/>
    </location>
</feature>
<dbReference type="InterPro" id="IPR036128">
    <property type="entry name" value="Plus3-like_sf"/>
</dbReference>
<dbReference type="Pfam" id="PF03126">
    <property type="entry name" value="Plus-3"/>
    <property type="match status" value="1"/>
</dbReference>
<reference evidence="6 7" key="1">
    <citation type="journal article" date="2007" name="Nature">
        <title>Evolution of genes and genomes on the Drosophila phylogeny.</title>
        <authorList>
            <consortium name="Drosophila 12 Genomes Consortium"/>
            <person name="Clark A.G."/>
            <person name="Eisen M.B."/>
            <person name="Smith D.R."/>
            <person name="Bergman C.M."/>
            <person name="Oliver B."/>
            <person name="Markow T.A."/>
            <person name="Kaufman T.C."/>
            <person name="Kellis M."/>
            <person name="Gelbart W."/>
            <person name="Iyer V.N."/>
            <person name="Pollard D.A."/>
            <person name="Sackton T.B."/>
            <person name="Larracuente A.M."/>
            <person name="Singh N.D."/>
            <person name="Abad J.P."/>
            <person name="Abt D.N."/>
            <person name="Adryan B."/>
            <person name="Aguade M."/>
            <person name="Akashi H."/>
            <person name="Anderson W.W."/>
            <person name="Aquadro C.F."/>
            <person name="Ardell D.H."/>
            <person name="Arguello R."/>
            <person name="Artieri C.G."/>
            <person name="Barbash D.A."/>
            <person name="Barker D."/>
            <person name="Barsanti P."/>
            <person name="Batterham P."/>
            <person name="Batzoglou S."/>
            <person name="Begun D."/>
            <person name="Bhutkar A."/>
            <person name="Blanco E."/>
            <person name="Bosak S.A."/>
            <person name="Bradley R.K."/>
            <person name="Brand A.D."/>
            <person name="Brent M.R."/>
            <person name="Brooks A.N."/>
            <person name="Brown R.H."/>
            <person name="Butlin R.K."/>
            <person name="Caggese C."/>
            <person name="Calvi B.R."/>
            <person name="Bernardo de Carvalho A."/>
            <person name="Caspi A."/>
            <person name="Castrezana S."/>
            <person name="Celniker S.E."/>
            <person name="Chang J.L."/>
            <person name="Chapple C."/>
            <person name="Chatterji S."/>
            <person name="Chinwalla A."/>
            <person name="Civetta A."/>
            <person name="Clifton S.W."/>
            <person name="Comeron J.M."/>
            <person name="Costello J.C."/>
            <person name="Coyne J.A."/>
            <person name="Daub J."/>
            <person name="David R.G."/>
            <person name="Delcher A.L."/>
            <person name="Delehaunty K."/>
            <person name="Do C.B."/>
            <person name="Ebling H."/>
            <person name="Edwards K."/>
            <person name="Eickbush T."/>
            <person name="Evans J.D."/>
            <person name="Filipski A."/>
            <person name="Findeiss S."/>
            <person name="Freyhult E."/>
            <person name="Fulton L."/>
            <person name="Fulton R."/>
            <person name="Garcia A.C."/>
            <person name="Gardiner A."/>
            <person name="Garfield D.A."/>
            <person name="Garvin B.E."/>
            <person name="Gibson G."/>
            <person name="Gilbert D."/>
            <person name="Gnerre S."/>
            <person name="Godfrey J."/>
            <person name="Good R."/>
            <person name="Gotea V."/>
            <person name="Gravely B."/>
            <person name="Greenberg A.J."/>
            <person name="Griffiths-Jones S."/>
            <person name="Gross S."/>
            <person name="Guigo R."/>
            <person name="Gustafson E.A."/>
            <person name="Haerty W."/>
            <person name="Hahn M.W."/>
            <person name="Halligan D.L."/>
            <person name="Halpern A.L."/>
            <person name="Halter G.M."/>
            <person name="Han M.V."/>
            <person name="Heger A."/>
            <person name="Hillier L."/>
            <person name="Hinrichs A.S."/>
            <person name="Holmes I."/>
            <person name="Hoskins R.A."/>
            <person name="Hubisz M.J."/>
            <person name="Hultmark D."/>
            <person name="Huntley M.A."/>
            <person name="Jaffe D.B."/>
            <person name="Jagadeeshan S."/>
            <person name="Jeck W.R."/>
            <person name="Johnson J."/>
            <person name="Jones C.D."/>
            <person name="Jordan W.C."/>
            <person name="Karpen G.H."/>
            <person name="Kataoka E."/>
            <person name="Keightley P.D."/>
            <person name="Kheradpour P."/>
            <person name="Kirkness E.F."/>
            <person name="Koerich L.B."/>
            <person name="Kristiansen K."/>
            <person name="Kudrna D."/>
            <person name="Kulathinal R.J."/>
            <person name="Kumar S."/>
            <person name="Kwok R."/>
            <person name="Lander E."/>
            <person name="Langley C.H."/>
            <person name="Lapoint R."/>
            <person name="Lazzaro B.P."/>
            <person name="Lee S.J."/>
            <person name="Levesque L."/>
            <person name="Li R."/>
            <person name="Lin C.F."/>
            <person name="Lin M.F."/>
            <person name="Lindblad-Toh K."/>
            <person name="Llopart A."/>
            <person name="Long M."/>
            <person name="Low L."/>
            <person name="Lozovsky E."/>
            <person name="Lu J."/>
            <person name="Luo M."/>
            <person name="Machado C.A."/>
            <person name="Makalowski W."/>
            <person name="Marzo M."/>
            <person name="Matsuda M."/>
            <person name="Matzkin L."/>
            <person name="McAllister B."/>
            <person name="McBride C.S."/>
            <person name="McKernan B."/>
            <person name="McKernan K."/>
            <person name="Mendez-Lago M."/>
            <person name="Minx P."/>
            <person name="Mollenhauer M.U."/>
            <person name="Montooth K."/>
            <person name="Mount S.M."/>
            <person name="Mu X."/>
            <person name="Myers E."/>
            <person name="Negre B."/>
            <person name="Newfeld S."/>
            <person name="Nielsen R."/>
            <person name="Noor M.A."/>
            <person name="O'Grady P."/>
            <person name="Pachter L."/>
            <person name="Papaceit M."/>
            <person name="Parisi M.J."/>
            <person name="Parisi M."/>
            <person name="Parts L."/>
            <person name="Pedersen J.S."/>
            <person name="Pesole G."/>
            <person name="Phillippy A.M."/>
            <person name="Ponting C.P."/>
            <person name="Pop M."/>
            <person name="Porcelli D."/>
            <person name="Powell J.R."/>
            <person name="Prohaska S."/>
            <person name="Pruitt K."/>
            <person name="Puig M."/>
            <person name="Quesneville H."/>
            <person name="Ram K.R."/>
            <person name="Rand D."/>
            <person name="Rasmussen M.D."/>
            <person name="Reed L.K."/>
            <person name="Reenan R."/>
            <person name="Reily A."/>
            <person name="Remington K.A."/>
            <person name="Rieger T.T."/>
            <person name="Ritchie M.G."/>
            <person name="Robin C."/>
            <person name="Rogers Y.H."/>
            <person name="Rohde C."/>
            <person name="Rozas J."/>
            <person name="Rubenfield M.J."/>
            <person name="Ruiz A."/>
            <person name="Russo S."/>
            <person name="Salzberg S.L."/>
            <person name="Sanchez-Gracia A."/>
            <person name="Saranga D.J."/>
            <person name="Sato H."/>
            <person name="Schaeffer S.W."/>
            <person name="Schatz M.C."/>
            <person name="Schlenke T."/>
            <person name="Schwartz R."/>
            <person name="Segarra C."/>
            <person name="Singh R.S."/>
            <person name="Sirot L."/>
            <person name="Sirota M."/>
            <person name="Sisneros N.B."/>
            <person name="Smith C.D."/>
            <person name="Smith T.F."/>
            <person name="Spieth J."/>
            <person name="Stage D.E."/>
            <person name="Stark A."/>
            <person name="Stephan W."/>
            <person name="Strausberg R.L."/>
            <person name="Strempel S."/>
            <person name="Sturgill D."/>
            <person name="Sutton G."/>
            <person name="Sutton G.G."/>
            <person name="Tao W."/>
            <person name="Teichmann S."/>
            <person name="Tobari Y.N."/>
            <person name="Tomimura Y."/>
            <person name="Tsolas J.M."/>
            <person name="Valente V.L."/>
            <person name="Venter E."/>
            <person name="Venter J.C."/>
            <person name="Vicario S."/>
            <person name="Vieira F.G."/>
            <person name="Vilella A.J."/>
            <person name="Villasante A."/>
            <person name="Walenz B."/>
            <person name="Wang J."/>
            <person name="Wasserman M."/>
            <person name="Watts T."/>
            <person name="Wilson D."/>
            <person name="Wilson R.K."/>
            <person name="Wing R.A."/>
            <person name="Wolfner M.F."/>
            <person name="Wong A."/>
            <person name="Wong G.K."/>
            <person name="Wu C.I."/>
            <person name="Wu G."/>
            <person name="Yamamoto D."/>
            <person name="Yang H.P."/>
            <person name="Yang S.P."/>
            <person name="Yorke J.A."/>
            <person name="Yoshida K."/>
            <person name="Zdobnov E."/>
            <person name="Zhang P."/>
            <person name="Zhang Y."/>
            <person name="Zimin A.V."/>
            <person name="Baldwin J."/>
            <person name="Abdouelleil A."/>
            <person name="Abdulkadir J."/>
            <person name="Abebe A."/>
            <person name="Abera B."/>
            <person name="Abreu J."/>
            <person name="Acer S.C."/>
            <person name="Aftuck L."/>
            <person name="Alexander A."/>
            <person name="An P."/>
            <person name="Anderson E."/>
            <person name="Anderson S."/>
            <person name="Arachi H."/>
            <person name="Azer M."/>
            <person name="Bachantsang P."/>
            <person name="Barry A."/>
            <person name="Bayul T."/>
            <person name="Berlin A."/>
            <person name="Bessette D."/>
            <person name="Bloom T."/>
            <person name="Blye J."/>
            <person name="Boguslavskiy L."/>
            <person name="Bonnet C."/>
            <person name="Boukhgalter B."/>
            <person name="Bourzgui I."/>
            <person name="Brown A."/>
            <person name="Cahill P."/>
            <person name="Channer S."/>
            <person name="Cheshatsang Y."/>
            <person name="Chuda L."/>
            <person name="Citroen M."/>
            <person name="Collymore A."/>
            <person name="Cooke P."/>
            <person name="Costello M."/>
            <person name="D'Aco K."/>
            <person name="Daza R."/>
            <person name="De Haan G."/>
            <person name="DeGray S."/>
            <person name="DeMaso C."/>
            <person name="Dhargay N."/>
            <person name="Dooley K."/>
            <person name="Dooley E."/>
            <person name="Doricent M."/>
            <person name="Dorje P."/>
            <person name="Dorjee K."/>
            <person name="Dupes A."/>
            <person name="Elong R."/>
            <person name="Falk J."/>
            <person name="Farina A."/>
            <person name="Faro S."/>
            <person name="Ferguson D."/>
            <person name="Fisher S."/>
            <person name="Foley C.D."/>
            <person name="Franke A."/>
            <person name="Friedrich D."/>
            <person name="Gadbois L."/>
            <person name="Gearin G."/>
            <person name="Gearin C.R."/>
            <person name="Giannoukos G."/>
            <person name="Goode T."/>
            <person name="Graham J."/>
            <person name="Grandbois E."/>
            <person name="Grewal S."/>
            <person name="Gyaltsen K."/>
            <person name="Hafez N."/>
            <person name="Hagos B."/>
            <person name="Hall J."/>
            <person name="Henson C."/>
            <person name="Hollinger A."/>
            <person name="Honan T."/>
            <person name="Huard M.D."/>
            <person name="Hughes L."/>
            <person name="Hurhula B."/>
            <person name="Husby M.E."/>
            <person name="Kamat A."/>
            <person name="Kanga B."/>
            <person name="Kashin S."/>
            <person name="Khazanovich D."/>
            <person name="Kisner P."/>
            <person name="Lance K."/>
            <person name="Lara M."/>
            <person name="Lee W."/>
            <person name="Lennon N."/>
            <person name="Letendre F."/>
            <person name="LeVine R."/>
            <person name="Lipovsky A."/>
            <person name="Liu X."/>
            <person name="Liu J."/>
            <person name="Liu S."/>
            <person name="Lokyitsang T."/>
            <person name="Lokyitsang Y."/>
            <person name="Lubonja R."/>
            <person name="Lui A."/>
            <person name="MacDonald P."/>
            <person name="Magnisalis V."/>
            <person name="Maru K."/>
            <person name="Matthews C."/>
            <person name="McCusker W."/>
            <person name="McDonough S."/>
            <person name="Mehta T."/>
            <person name="Meldrim J."/>
            <person name="Meneus L."/>
            <person name="Mihai O."/>
            <person name="Mihalev A."/>
            <person name="Mihova T."/>
            <person name="Mittelman R."/>
            <person name="Mlenga V."/>
            <person name="Montmayeur A."/>
            <person name="Mulrain L."/>
            <person name="Navidi A."/>
            <person name="Naylor J."/>
            <person name="Negash T."/>
            <person name="Nguyen T."/>
            <person name="Nguyen N."/>
            <person name="Nicol R."/>
            <person name="Norbu C."/>
            <person name="Norbu N."/>
            <person name="Novod N."/>
            <person name="O'Neill B."/>
            <person name="Osman S."/>
            <person name="Markiewicz E."/>
            <person name="Oyono O.L."/>
            <person name="Patti C."/>
            <person name="Phunkhang P."/>
            <person name="Pierre F."/>
            <person name="Priest M."/>
            <person name="Raghuraman S."/>
            <person name="Rege F."/>
            <person name="Reyes R."/>
            <person name="Rise C."/>
            <person name="Rogov P."/>
            <person name="Ross K."/>
            <person name="Ryan E."/>
            <person name="Settipalli S."/>
            <person name="Shea T."/>
            <person name="Sherpa N."/>
            <person name="Shi L."/>
            <person name="Shih D."/>
            <person name="Sparrow T."/>
            <person name="Spaulding J."/>
            <person name="Stalker J."/>
            <person name="Stange-Thomann N."/>
            <person name="Stavropoulos S."/>
            <person name="Stone C."/>
            <person name="Strader C."/>
            <person name="Tesfaye S."/>
            <person name="Thomson T."/>
            <person name="Thoulutsang Y."/>
            <person name="Thoulutsang D."/>
            <person name="Topham K."/>
            <person name="Topping I."/>
            <person name="Tsamla T."/>
            <person name="Vassiliev H."/>
            <person name="Vo A."/>
            <person name="Wangchuk T."/>
            <person name="Wangdi T."/>
            <person name="Weiand M."/>
            <person name="Wilkinson J."/>
            <person name="Wilson A."/>
            <person name="Yadav S."/>
            <person name="Young G."/>
            <person name="Yu Q."/>
            <person name="Zembek L."/>
            <person name="Zhong D."/>
            <person name="Zimmer A."/>
            <person name="Zwirko Z."/>
            <person name="Jaffe D.B."/>
            <person name="Alvarez P."/>
            <person name="Brockman W."/>
            <person name="Butler J."/>
            <person name="Chin C."/>
            <person name="Gnerre S."/>
            <person name="Grabherr M."/>
            <person name="Kleber M."/>
            <person name="Mauceli E."/>
            <person name="MacCallum I."/>
        </authorList>
    </citation>
    <scope>NUCLEOTIDE SEQUENCE [LARGE SCALE GENOMIC DNA]</scope>
    <source>
        <strain evidence="7">Tai18E2 / Tucson 14021-0261.01</strain>
    </source>
</reference>
<dbReference type="SMART" id="SM00719">
    <property type="entry name" value="Plus3"/>
    <property type="match status" value="1"/>
</dbReference>
<dbReference type="eggNOG" id="KOG2402">
    <property type="taxonomic scope" value="Eukaryota"/>
</dbReference>
<keyword evidence="2" id="KW-0805">Transcription regulation</keyword>
<keyword evidence="7" id="KW-1185">Reference proteome</keyword>
<evidence type="ECO:0000256" key="3">
    <source>
        <dbReference type="ARBA" id="ARBA00023163"/>
    </source>
</evidence>
<proteinExistence type="predicted"/>
<dbReference type="GO" id="GO:0016593">
    <property type="term" value="C:Cdc73/Paf1 complex"/>
    <property type="evidence" value="ECO:0007669"/>
    <property type="project" value="TreeGrafter"/>
</dbReference>
<evidence type="ECO:0000256" key="1">
    <source>
        <dbReference type="ARBA" id="ARBA00004123"/>
    </source>
</evidence>
<evidence type="ECO:0000256" key="2">
    <source>
        <dbReference type="ARBA" id="ARBA00023015"/>
    </source>
</evidence>
<dbReference type="PhylomeDB" id="B4P6E8"/>
<dbReference type="SUPFAM" id="SSF159042">
    <property type="entry name" value="Plus3-like"/>
    <property type="match status" value="1"/>
</dbReference>
<comment type="subcellular location">
    <subcellularLocation>
        <location evidence="1">Nucleus</location>
    </subcellularLocation>
</comment>
<name>B4P6E8_DROYA</name>
<gene>
    <name evidence="6" type="primary">Dyak\GE12937</name>
    <name evidence="6" type="synonym">dyak_GLEANR_13151</name>
    <name evidence="6" type="synonym">GE12937</name>
    <name evidence="6" type="ORF">Dyak_GE12937</name>
</gene>
<evidence type="ECO:0000259" key="5">
    <source>
        <dbReference type="PROSITE" id="PS51360"/>
    </source>
</evidence>
<keyword evidence="3" id="KW-0804">Transcription</keyword>
<protein>
    <recommendedName>
        <fullName evidence="5">Plus3 domain-containing protein</fullName>
    </recommendedName>
</protein>
<dbReference type="InterPro" id="IPR004343">
    <property type="entry name" value="Plus-3_dom"/>
</dbReference>
<dbReference type="KEGG" id="dya:Dyak_GE12937"/>
<dbReference type="PROSITE" id="PS51360">
    <property type="entry name" value="PLUS3"/>
    <property type="match status" value="1"/>
</dbReference>
<sequence length="435" mass="50513">MNEREWSRRKITNKQESGDNKAHAFKRLLAMRNYKFGKGKCSEDCAGKTKASNYCKAQKRKEVNIMGIETCSGDYSPHSEWENVSQNVPPEKFENEVFDREQLSGAVIKRNDMENLLNKSIFSETVTGSFVRLCVGKIYCIYEIIDLNQDRKDYQVGSKHTNLLLTLRCGSEKRFSRIDVVSNQPITQKEFLLWLATNLRDRHILPKLSDIAKKQMQIKEACKYNFPEADVEKHIQTKRKAGLKQNAVYRKICLILEREMAAGKDDVGKVQALEKEIQEIDKEHRAHIDNSGQHRYPVLSFSRVVQKHTIYRDELGVVPRGKSSFGRGTANPDQLNLEQYMRRKYKKSVVVSRSRLNEKLDDQEKGFSTTILEIPIEKEKKEGEAETERTREKDLHLQKFNAFKIELDTTGLIPFNEIFTNVKFDSPWDEIMKGY</sequence>
<dbReference type="GO" id="GO:0003677">
    <property type="term" value="F:DNA binding"/>
    <property type="evidence" value="ECO:0007669"/>
    <property type="project" value="InterPro"/>
</dbReference>
<dbReference type="GO" id="GO:1990269">
    <property type="term" value="F:RNA polymerase II C-terminal domain phosphoserine binding"/>
    <property type="evidence" value="ECO:0007669"/>
    <property type="project" value="TreeGrafter"/>
</dbReference>
<dbReference type="EMBL" id="CM000158">
    <property type="protein sequence ID" value="EDW89905.1"/>
    <property type="molecule type" value="Genomic_DNA"/>
</dbReference>
<evidence type="ECO:0000256" key="4">
    <source>
        <dbReference type="ARBA" id="ARBA00023242"/>
    </source>
</evidence>
<dbReference type="SMR" id="B4P6E8"/>
<dbReference type="OrthoDB" id="166375at2759"/>
<dbReference type="Proteomes" id="UP000002282">
    <property type="component" value="Chromosome 2R"/>
</dbReference>
<dbReference type="OMA" id="KIYCIYE"/>
<evidence type="ECO:0000313" key="6">
    <source>
        <dbReference type="EMBL" id="EDW89905.1"/>
    </source>
</evidence>
<dbReference type="PANTHER" id="PTHR13115">
    <property type="entry name" value="RNA POLYMERASE-ASSOCIATED PROTEIN RTF1 HOMOLOG"/>
    <property type="match status" value="1"/>
</dbReference>
<reference evidence="6 7" key="2">
    <citation type="journal article" date="2007" name="PLoS Biol.">
        <title>Principles of genome evolution in the Drosophila melanogaster species group.</title>
        <authorList>
            <person name="Ranz J.M."/>
            <person name="Maurin D."/>
            <person name="Chan Y.S."/>
            <person name="von Grotthuss M."/>
            <person name="Hillier L.W."/>
            <person name="Roote J."/>
            <person name="Ashburner M."/>
            <person name="Bergman C.M."/>
        </authorList>
    </citation>
    <scope>NUCLEOTIDE SEQUENCE [LARGE SCALE GENOMIC DNA]</scope>
    <source>
        <strain evidence="7">Tai18E2 / Tucson 14021-0261.01</strain>
    </source>
</reference>
<keyword evidence="4" id="KW-0539">Nucleus</keyword>
<accession>B4P6E8</accession>
<dbReference type="Gene3D" id="3.90.70.200">
    <property type="entry name" value="Plus-3 domain"/>
    <property type="match status" value="1"/>
</dbReference>